<feature type="chain" id="PRO_5038520502" description="Lipoprotein" evidence="2">
    <location>
        <begin position="23"/>
        <end position="253"/>
    </location>
</feature>
<sequence>MKKTLTTLFLVAILILSGCANQEEKAYDQAMKKGQAALVSKNYDAAAKYFKEALSHKKNDKKATILSAQTYNFNVARRLMDDPDQAIKALNGVILQKSGSGILRKDARELRDQAMTLKQKKTEGASIGTSVSNSEAASSSSSSASSSGSSDGSSAASSSSSQSSSTASSSATVTQQQAEEAVIKAAGYTPDEVYIDTTDDGAYYSMELRENHQNDSAADPDTAPSAGFFRYYKDTGKITQLDLISNTYKEVKN</sequence>
<evidence type="ECO:0000313" key="3">
    <source>
        <dbReference type="EMBL" id="EST11986.1"/>
    </source>
</evidence>
<organism evidence="3 4">
    <name type="scientific">Sporolactobacillus laevolacticus DSM 442</name>
    <dbReference type="NCBI Taxonomy" id="1395513"/>
    <lineage>
        <taxon>Bacteria</taxon>
        <taxon>Bacillati</taxon>
        <taxon>Bacillota</taxon>
        <taxon>Bacilli</taxon>
        <taxon>Bacillales</taxon>
        <taxon>Sporolactobacillaceae</taxon>
        <taxon>Sporolactobacillus</taxon>
    </lineage>
</organism>
<dbReference type="SUPFAM" id="SSF48452">
    <property type="entry name" value="TPR-like"/>
    <property type="match status" value="1"/>
</dbReference>
<name>V6IYX0_9BACL</name>
<comment type="caution">
    <text evidence="3">The sequence shown here is derived from an EMBL/GenBank/DDBJ whole genome shotgun (WGS) entry which is preliminary data.</text>
</comment>
<dbReference type="STRING" id="1395513.P343_09530"/>
<evidence type="ECO:0000313" key="4">
    <source>
        <dbReference type="Proteomes" id="UP000018296"/>
    </source>
</evidence>
<dbReference type="RefSeq" id="WP_023510164.1">
    <property type="nucleotide sequence ID" value="NZ_AWTC01000008.1"/>
</dbReference>
<feature type="compositionally biased region" description="Low complexity" evidence="1">
    <location>
        <begin position="130"/>
        <end position="171"/>
    </location>
</feature>
<dbReference type="InterPro" id="IPR011990">
    <property type="entry name" value="TPR-like_helical_dom_sf"/>
</dbReference>
<keyword evidence="4" id="KW-1185">Reference proteome</keyword>
<accession>V6IYX0</accession>
<proteinExistence type="predicted"/>
<gene>
    <name evidence="3" type="ORF">P343_09530</name>
</gene>
<dbReference type="AlphaFoldDB" id="V6IYX0"/>
<feature type="region of interest" description="Disordered" evidence="1">
    <location>
        <begin position="117"/>
        <end position="173"/>
    </location>
</feature>
<dbReference type="OrthoDB" id="2237778at2"/>
<evidence type="ECO:0008006" key="5">
    <source>
        <dbReference type="Google" id="ProtNLM"/>
    </source>
</evidence>
<keyword evidence="2" id="KW-0732">Signal</keyword>
<reference evidence="3 4" key="1">
    <citation type="journal article" date="2013" name="Genome Announc.">
        <title>Genome Sequence of Sporolactobacillus laevolacticus DSM442, an Efficient Polymer-Grade D-Lactate Producer from Agricultural Waste Cottonseed as a Nitrogen Source.</title>
        <authorList>
            <person name="Wang H."/>
            <person name="Wang L."/>
            <person name="Ju J."/>
            <person name="Yu B."/>
            <person name="Ma Y."/>
        </authorList>
    </citation>
    <scope>NUCLEOTIDE SEQUENCE [LARGE SCALE GENOMIC DNA]</scope>
    <source>
        <strain evidence="3 4">DSM 442</strain>
    </source>
</reference>
<feature type="signal peptide" evidence="2">
    <location>
        <begin position="1"/>
        <end position="22"/>
    </location>
</feature>
<dbReference type="Proteomes" id="UP000018296">
    <property type="component" value="Unassembled WGS sequence"/>
</dbReference>
<evidence type="ECO:0000256" key="1">
    <source>
        <dbReference type="SAM" id="MobiDB-lite"/>
    </source>
</evidence>
<dbReference type="PATRIC" id="fig|1395513.3.peg.1924"/>
<evidence type="ECO:0000256" key="2">
    <source>
        <dbReference type="SAM" id="SignalP"/>
    </source>
</evidence>
<dbReference type="Gene3D" id="1.25.40.10">
    <property type="entry name" value="Tetratricopeptide repeat domain"/>
    <property type="match status" value="1"/>
</dbReference>
<dbReference type="PROSITE" id="PS51257">
    <property type="entry name" value="PROKAR_LIPOPROTEIN"/>
    <property type="match status" value="1"/>
</dbReference>
<protein>
    <recommendedName>
        <fullName evidence="5">Lipoprotein</fullName>
    </recommendedName>
</protein>
<dbReference type="EMBL" id="AWTC01000008">
    <property type="protein sequence ID" value="EST11986.1"/>
    <property type="molecule type" value="Genomic_DNA"/>
</dbReference>